<keyword evidence="1" id="KW-0732">Signal</keyword>
<dbReference type="EMBL" id="DSLG01000008">
    <property type="protein sequence ID" value="HEA87858.1"/>
    <property type="molecule type" value="Genomic_DNA"/>
</dbReference>
<dbReference type="EMBL" id="DSTU01000004">
    <property type="protein sequence ID" value="HFJ53696.1"/>
    <property type="molecule type" value="Genomic_DNA"/>
</dbReference>
<proteinExistence type="predicted"/>
<evidence type="ECO:0008006" key="4">
    <source>
        <dbReference type="Google" id="ProtNLM"/>
    </source>
</evidence>
<feature type="signal peptide" evidence="1">
    <location>
        <begin position="1"/>
        <end position="21"/>
    </location>
</feature>
<name>A0A7C1NF29_UNCW3</name>
<evidence type="ECO:0000313" key="2">
    <source>
        <dbReference type="EMBL" id="HEA87858.1"/>
    </source>
</evidence>
<dbReference type="SUPFAM" id="SSF50939">
    <property type="entry name" value="Sialidases"/>
    <property type="match status" value="1"/>
</dbReference>
<dbReference type="AlphaFoldDB" id="A0A7C1NF29"/>
<reference evidence="2" key="1">
    <citation type="journal article" date="2020" name="mSystems">
        <title>Genome- and Community-Level Interaction Insights into Carbon Utilization and Element Cycling Functions of Hydrothermarchaeota in Hydrothermal Sediment.</title>
        <authorList>
            <person name="Zhou Z."/>
            <person name="Liu Y."/>
            <person name="Xu W."/>
            <person name="Pan J."/>
            <person name="Luo Z.H."/>
            <person name="Li M."/>
        </authorList>
    </citation>
    <scope>NUCLEOTIDE SEQUENCE [LARGE SCALE GENOMIC DNA]</scope>
    <source>
        <strain evidence="2">SpSt-265</strain>
        <strain evidence="3">SpSt-465</strain>
    </source>
</reference>
<sequence>MSYRLIKTLIAILWISVPAQADVLIHSGRADFTVAGDVCTIYHDTVLMFVAENIRPNTEYEYYSTDLGQSWIEIGCGSSSDTTLARVFSFIGDGDSAALYYLFNYEEDYPNSLAIVRRRLFNSHATIMNFGPDELPCHDFAGCTDHPGAQHYIYIAVSDTTPGSTRPRLFFQRSTDYGWDFFPPIDSFYQPARNLYLAGGTGRYVYFAGVAGPNRDTLLLWINRNRLEPGNWIYHRFTFDGDRIENPAIAAGFNASDSLATVWCAFARNRNNSGNWDIDYLYSTSGGHSWSGVRTLAGDPEAEERFFDLQPRRYGTAGEVTVAYLKSSSTGNQIFISRAFAAEPENWSTPLRMNEHEAAAGWGVRPKVCYLPGLPDVMAGVVYLKKDSSGCYWSSLYPGIAEFAPAPASRTAKYRILPKVGTGPFRIRGAGEKDRIRVTDASGRVVAYGRNGLWDGRRIDGSPLPAGVYLVQVNGKPAGTLIITR</sequence>
<organism evidence="2">
    <name type="scientific">candidate division WOR-3 bacterium</name>
    <dbReference type="NCBI Taxonomy" id="2052148"/>
    <lineage>
        <taxon>Bacteria</taxon>
        <taxon>Bacteria division WOR-3</taxon>
    </lineage>
</organism>
<dbReference type="InterPro" id="IPR036278">
    <property type="entry name" value="Sialidase_sf"/>
</dbReference>
<evidence type="ECO:0000313" key="3">
    <source>
        <dbReference type="EMBL" id="HFJ53696.1"/>
    </source>
</evidence>
<comment type="caution">
    <text evidence="2">The sequence shown here is derived from an EMBL/GenBank/DDBJ whole genome shotgun (WGS) entry which is preliminary data.</text>
</comment>
<protein>
    <recommendedName>
        <fullName evidence="4">T9SS type A sorting domain-containing protein</fullName>
    </recommendedName>
</protein>
<accession>A0A7C1NF29</accession>
<feature type="chain" id="PRO_5039820211" description="T9SS type A sorting domain-containing protein" evidence="1">
    <location>
        <begin position="22"/>
        <end position="485"/>
    </location>
</feature>
<evidence type="ECO:0000256" key="1">
    <source>
        <dbReference type="SAM" id="SignalP"/>
    </source>
</evidence>
<gene>
    <name evidence="2" type="ORF">ENP94_07640</name>
    <name evidence="3" type="ORF">ENS16_03285</name>
</gene>